<name>A0AAU7YNA2_9PHYC</name>
<keyword evidence="1" id="KW-0175">Coiled coil</keyword>
<sequence length="124" mass="13606">MSNIQADDLTNSVSKLVELNQQIKEARSDIKVLSQAEKALKLHIKKLMVDNGLDVINTKTGKITVKKSVRKVGLNKDTIREGLAVFFEGNDQQAETALKVIVESLPTKETSTISVTGLKKKATE</sequence>
<organism evidence="2">
    <name type="scientific">Micromonas commoda virus</name>
    <dbReference type="NCBI Taxonomy" id="3057169"/>
    <lineage>
        <taxon>Viruses</taxon>
        <taxon>Varidnaviria</taxon>
        <taxon>Bamfordvirae</taxon>
        <taxon>Nucleocytoviricota</taxon>
        <taxon>Megaviricetes</taxon>
        <taxon>Algavirales</taxon>
        <taxon>Phycodnaviridae</taxon>
    </lineage>
</organism>
<reference evidence="2" key="1">
    <citation type="submission" date="2024-06" db="EMBL/GenBank/DDBJ databases">
        <title>Evidence of context-dependent and transient costs of resisting viral infection in isolates of the marine microalga Micromonas sp. (class Mamiellophyceae).</title>
        <authorList>
            <person name="Bedi de Silva A."/>
            <person name="Schvarcz C.R."/>
            <person name="Steward G.R."/>
            <person name="Edwards K.F."/>
        </authorList>
    </citation>
    <scope>NUCLEOTIDE SEQUENCE</scope>
    <source>
        <strain evidence="2">McV-KB2</strain>
    </source>
</reference>
<dbReference type="EMBL" id="PP911589">
    <property type="protein sequence ID" value="XCA47534.1"/>
    <property type="molecule type" value="Genomic_DNA"/>
</dbReference>
<feature type="coiled-coil region" evidence="1">
    <location>
        <begin position="9"/>
        <end position="36"/>
    </location>
</feature>
<proteinExistence type="predicted"/>
<accession>A0AAU7YNA2</accession>
<protein>
    <submittedName>
        <fullName evidence="2">Uncharacterized protein</fullName>
    </submittedName>
</protein>
<dbReference type="Pfam" id="PF19064">
    <property type="entry name" value="DUF5760"/>
    <property type="match status" value="1"/>
</dbReference>
<evidence type="ECO:0000256" key="1">
    <source>
        <dbReference type="SAM" id="Coils"/>
    </source>
</evidence>
<evidence type="ECO:0000313" key="2">
    <source>
        <dbReference type="EMBL" id="XCA47534.1"/>
    </source>
</evidence>
<dbReference type="InterPro" id="IPR043918">
    <property type="entry name" value="DUF5760"/>
</dbReference>